<keyword evidence="8" id="KW-1185">Reference proteome</keyword>
<feature type="transmembrane region" description="Helical" evidence="6">
    <location>
        <begin position="84"/>
        <end position="102"/>
    </location>
</feature>
<dbReference type="PANTHER" id="PTHR30250">
    <property type="entry name" value="PST FAMILY PREDICTED COLANIC ACID TRANSPORTER"/>
    <property type="match status" value="1"/>
</dbReference>
<protein>
    <submittedName>
        <fullName evidence="7">Uncharacterized protein</fullName>
    </submittedName>
</protein>
<feature type="transmembrane region" description="Helical" evidence="6">
    <location>
        <begin position="36"/>
        <end position="63"/>
    </location>
</feature>
<sequence length="406" mass="45443">MRNGIWVILDQGLFSLSNFVINIILARWLSLQHYGYFAISFSVFLLIGTIHTAMLTEPMLVYGSGRYKDVYIEYLNNLLLAHKYFSVVIGCLLLLISGVMCLCGQVDLAISIVGLAVAQPFILLTWLLRRASYTRFIPKIAAITGAGYLIFIVTGSYLLYFFSCLSPFSAFILMGISSLMASVVMLVRIVTPSVLQSPNTLNKNMFKSHIDYSRWSIPSSVLTWIPTNLFYVTLPVVGNSEMVAVMRAQTNVLMPMLQFNTAMATHLIPTFVYGRGKTTYNSLFISYLMCLTLLAMLYYVGIYYLGDKLLVILYGAKFLGYRCVLLVLGLLPVLTSVIAVLGARIRANNTPNQIFWAYLWASIFTVSLGMFLMFSMGLYGSALSIIISYVVVITIMSYYLMLGKLN</sequence>
<keyword evidence="5 6" id="KW-0472">Membrane</keyword>
<feature type="transmembrane region" description="Helical" evidence="6">
    <location>
        <begin position="284"/>
        <end position="306"/>
    </location>
</feature>
<feature type="transmembrane region" description="Helical" evidence="6">
    <location>
        <begin position="140"/>
        <end position="162"/>
    </location>
</feature>
<keyword evidence="3 6" id="KW-0812">Transmembrane</keyword>
<feature type="transmembrane region" description="Helical" evidence="6">
    <location>
        <begin position="212"/>
        <end position="232"/>
    </location>
</feature>
<evidence type="ECO:0000313" key="8">
    <source>
        <dbReference type="Proteomes" id="UP000663651"/>
    </source>
</evidence>
<feature type="transmembrane region" description="Helical" evidence="6">
    <location>
        <begin position="355"/>
        <end position="376"/>
    </location>
</feature>
<name>A0ABX7Q1Q3_9BACT</name>
<evidence type="ECO:0000256" key="1">
    <source>
        <dbReference type="ARBA" id="ARBA00004651"/>
    </source>
</evidence>
<evidence type="ECO:0000256" key="5">
    <source>
        <dbReference type="ARBA" id="ARBA00023136"/>
    </source>
</evidence>
<evidence type="ECO:0000256" key="3">
    <source>
        <dbReference type="ARBA" id="ARBA00022692"/>
    </source>
</evidence>
<keyword evidence="2" id="KW-1003">Cell membrane</keyword>
<proteinExistence type="predicted"/>
<feature type="transmembrane region" description="Helical" evidence="6">
    <location>
        <begin position="12"/>
        <end position="30"/>
    </location>
</feature>
<feature type="transmembrane region" description="Helical" evidence="6">
    <location>
        <begin position="382"/>
        <end position="402"/>
    </location>
</feature>
<feature type="transmembrane region" description="Helical" evidence="6">
    <location>
        <begin position="108"/>
        <end position="128"/>
    </location>
</feature>
<comment type="subcellular location">
    <subcellularLocation>
        <location evidence="1">Cell membrane</location>
        <topology evidence="1">Multi-pass membrane protein</topology>
    </subcellularLocation>
</comment>
<accession>A0ABX7Q1Q3</accession>
<organism evidence="7 8">
    <name type="scientific">Geobacter benzoatilyticus</name>
    <dbReference type="NCBI Taxonomy" id="2815309"/>
    <lineage>
        <taxon>Bacteria</taxon>
        <taxon>Pseudomonadati</taxon>
        <taxon>Thermodesulfobacteriota</taxon>
        <taxon>Desulfuromonadia</taxon>
        <taxon>Geobacterales</taxon>
        <taxon>Geobacteraceae</taxon>
        <taxon>Geobacter</taxon>
    </lineage>
</organism>
<evidence type="ECO:0000256" key="6">
    <source>
        <dbReference type="SAM" id="Phobius"/>
    </source>
</evidence>
<evidence type="ECO:0000313" key="7">
    <source>
        <dbReference type="EMBL" id="QSV44853.1"/>
    </source>
</evidence>
<feature type="transmembrane region" description="Helical" evidence="6">
    <location>
        <begin position="168"/>
        <end position="191"/>
    </location>
</feature>
<reference evidence="7 8" key="1">
    <citation type="submission" date="2021-03" db="EMBL/GenBank/DDBJ databases">
        <title>Geobacter metallireducens gen. nov. sp. nov., a microorganism capable of coupling the complete oxidation of organic compounds to the reduction of iron and other metals.</title>
        <authorList>
            <person name="Li Y."/>
        </authorList>
    </citation>
    <scope>NUCLEOTIDE SEQUENCE [LARGE SCALE GENOMIC DNA]</scope>
    <source>
        <strain evidence="7 8">Jerry-YX</strain>
    </source>
</reference>
<dbReference type="PANTHER" id="PTHR30250:SF11">
    <property type="entry name" value="O-ANTIGEN TRANSPORTER-RELATED"/>
    <property type="match status" value="1"/>
</dbReference>
<dbReference type="RefSeq" id="WP_207162667.1">
    <property type="nucleotide sequence ID" value="NZ_CP071382.1"/>
</dbReference>
<dbReference type="InterPro" id="IPR050833">
    <property type="entry name" value="Poly_Biosynth_Transport"/>
</dbReference>
<evidence type="ECO:0000256" key="4">
    <source>
        <dbReference type="ARBA" id="ARBA00022989"/>
    </source>
</evidence>
<feature type="transmembrane region" description="Helical" evidence="6">
    <location>
        <begin position="318"/>
        <end position="343"/>
    </location>
</feature>
<keyword evidence="4 6" id="KW-1133">Transmembrane helix</keyword>
<dbReference type="Proteomes" id="UP000663651">
    <property type="component" value="Chromosome"/>
</dbReference>
<feature type="transmembrane region" description="Helical" evidence="6">
    <location>
        <begin position="252"/>
        <end position="272"/>
    </location>
</feature>
<evidence type="ECO:0000256" key="2">
    <source>
        <dbReference type="ARBA" id="ARBA00022475"/>
    </source>
</evidence>
<gene>
    <name evidence="7" type="ORF">JZM60_11895</name>
</gene>
<dbReference type="EMBL" id="CP071382">
    <property type="protein sequence ID" value="QSV44853.1"/>
    <property type="molecule type" value="Genomic_DNA"/>
</dbReference>